<organism evidence="4 5">
    <name type="scientific">Salinomyces thailandicus</name>
    <dbReference type="NCBI Taxonomy" id="706561"/>
    <lineage>
        <taxon>Eukaryota</taxon>
        <taxon>Fungi</taxon>
        <taxon>Dikarya</taxon>
        <taxon>Ascomycota</taxon>
        <taxon>Pezizomycotina</taxon>
        <taxon>Dothideomycetes</taxon>
        <taxon>Dothideomycetidae</taxon>
        <taxon>Mycosphaerellales</taxon>
        <taxon>Teratosphaeriaceae</taxon>
        <taxon>Salinomyces</taxon>
    </lineage>
</organism>
<reference evidence="4 5" key="1">
    <citation type="submission" date="2017-03" db="EMBL/GenBank/DDBJ databases">
        <title>Genomes of endolithic fungi from Antarctica.</title>
        <authorList>
            <person name="Coleine C."/>
            <person name="Masonjones S."/>
            <person name="Stajich J.E."/>
        </authorList>
    </citation>
    <scope>NUCLEOTIDE SEQUENCE [LARGE SCALE GENOMIC DNA]</scope>
    <source>
        <strain evidence="4 5">CCFEE 6315</strain>
    </source>
</reference>
<evidence type="ECO:0000256" key="2">
    <source>
        <dbReference type="ARBA" id="ARBA00023043"/>
    </source>
</evidence>
<dbReference type="AlphaFoldDB" id="A0A4U0U6S1"/>
<dbReference type="GO" id="GO:0005634">
    <property type="term" value="C:nucleus"/>
    <property type="evidence" value="ECO:0007669"/>
    <property type="project" value="TreeGrafter"/>
</dbReference>
<dbReference type="SMART" id="SM00248">
    <property type="entry name" value="ANK"/>
    <property type="match status" value="5"/>
</dbReference>
<name>A0A4U0U6S1_9PEZI</name>
<comment type="caution">
    <text evidence="4">The sequence shown here is derived from an EMBL/GenBank/DDBJ whole genome shotgun (WGS) entry which is preliminary data.</text>
</comment>
<dbReference type="GO" id="GO:0000976">
    <property type="term" value="F:transcription cis-regulatory region binding"/>
    <property type="evidence" value="ECO:0007669"/>
    <property type="project" value="TreeGrafter"/>
</dbReference>
<evidence type="ECO:0000256" key="1">
    <source>
        <dbReference type="ARBA" id="ARBA00022737"/>
    </source>
</evidence>
<dbReference type="Pfam" id="PF12796">
    <property type="entry name" value="Ank_2"/>
    <property type="match status" value="1"/>
</dbReference>
<keyword evidence="2 3" id="KW-0040">ANK repeat</keyword>
<gene>
    <name evidence="4" type="ORF">B0A50_03259</name>
</gene>
<evidence type="ECO:0000313" key="5">
    <source>
        <dbReference type="Proteomes" id="UP000308549"/>
    </source>
</evidence>
<dbReference type="PANTHER" id="PTHR24193">
    <property type="entry name" value="ANKYRIN REPEAT PROTEIN"/>
    <property type="match status" value="1"/>
</dbReference>
<dbReference type="OrthoDB" id="426293at2759"/>
<dbReference type="PANTHER" id="PTHR24193:SF121">
    <property type="entry name" value="ADA2A-CONTAINING COMPLEX COMPONENT 3, ISOFORM D"/>
    <property type="match status" value="1"/>
</dbReference>
<dbReference type="InterPro" id="IPR036770">
    <property type="entry name" value="Ankyrin_rpt-contain_sf"/>
</dbReference>
<keyword evidence="1" id="KW-0677">Repeat</keyword>
<dbReference type="Proteomes" id="UP000308549">
    <property type="component" value="Unassembled WGS sequence"/>
</dbReference>
<dbReference type="InterPro" id="IPR002110">
    <property type="entry name" value="Ankyrin_rpt"/>
</dbReference>
<dbReference type="GO" id="GO:0045944">
    <property type="term" value="P:positive regulation of transcription by RNA polymerase II"/>
    <property type="evidence" value="ECO:0007669"/>
    <property type="project" value="TreeGrafter"/>
</dbReference>
<dbReference type="Gene3D" id="1.25.40.20">
    <property type="entry name" value="Ankyrin repeat-containing domain"/>
    <property type="match status" value="2"/>
</dbReference>
<protein>
    <submittedName>
        <fullName evidence="4">Uncharacterized protein</fullName>
    </submittedName>
</protein>
<accession>A0A4U0U6S1</accession>
<feature type="repeat" description="ANK" evidence="3">
    <location>
        <begin position="11"/>
        <end position="43"/>
    </location>
</feature>
<proteinExistence type="predicted"/>
<evidence type="ECO:0000313" key="4">
    <source>
        <dbReference type="EMBL" id="TKA29895.1"/>
    </source>
</evidence>
<dbReference type="SUPFAM" id="SSF48403">
    <property type="entry name" value="Ankyrin repeat"/>
    <property type="match status" value="1"/>
</dbReference>
<dbReference type="InterPro" id="IPR050663">
    <property type="entry name" value="Ankyrin-SOCS_Box"/>
</dbReference>
<dbReference type="EMBL" id="NAJL01000013">
    <property type="protein sequence ID" value="TKA29895.1"/>
    <property type="molecule type" value="Genomic_DNA"/>
</dbReference>
<sequence>MGISPNARNAAGCTALTTAIRMQEVEAIDALLSFGADPGVRGQEWPATMAVKYPAILAKLLPHLPASKIPKGVLERAVQADQLESIKLLLAKGVDVEEKNGGVFSPLTTSIREDRKEIFQYLLNEAGADPNSPGEHLPIIKAIRRHRENDLSYIRALLAKGADINLMYRGWNAVLQSLDQGDMQTLKLLAELGAPDLSARDEDGRSVLEIMQERGMKEEEKILAKGRGSPSPEMIGAFRELRDFVRE</sequence>
<dbReference type="PROSITE" id="PS50088">
    <property type="entry name" value="ANK_REPEAT"/>
    <property type="match status" value="1"/>
</dbReference>
<evidence type="ECO:0000256" key="3">
    <source>
        <dbReference type="PROSITE-ProRule" id="PRU00023"/>
    </source>
</evidence>
<keyword evidence="5" id="KW-1185">Reference proteome</keyword>